<dbReference type="EMBL" id="WEFP01000001">
    <property type="protein sequence ID" value="KAB7576867.1"/>
    <property type="molecule type" value="Genomic_DNA"/>
</dbReference>
<evidence type="ECO:0008006" key="9">
    <source>
        <dbReference type="Google" id="ProtNLM"/>
    </source>
</evidence>
<evidence type="ECO:0000313" key="7">
    <source>
        <dbReference type="Proteomes" id="UP000070452"/>
    </source>
</evidence>
<dbReference type="EMBL" id="LRHK01000001">
    <property type="protein sequence ID" value="KWX17931.1"/>
    <property type="molecule type" value="Genomic_DNA"/>
</dbReference>
<dbReference type="EMBL" id="LRHK01000001">
    <property type="protein sequence ID" value="KWX17170.1"/>
    <property type="molecule type" value="Genomic_DNA"/>
</dbReference>
<dbReference type="EMBL" id="WEFP01000031">
    <property type="protein sequence ID" value="KAB7571769.1"/>
    <property type="molecule type" value="Genomic_DNA"/>
</dbReference>
<dbReference type="Proteomes" id="UP000070452">
    <property type="component" value="Unassembled WGS sequence"/>
</dbReference>
<dbReference type="Proteomes" id="UP000469871">
    <property type="component" value="Unassembled WGS sequence"/>
</dbReference>
<sequence>MDKGNSVTFALENISLNKIHFELTDNFSYGDLEFNIELGYKEDEAEYLEKKLVSLRAHIVGGMEGAPVDILLFSVIRVSTNEQPYKKLVEESMGELAKPILNKASNLISNLYSEVGVMPTVIDLYQLYSQQK</sequence>
<protein>
    <recommendedName>
        <fullName evidence="9">Preprotein translocase subunit SecB</fullName>
    </recommendedName>
</protein>
<evidence type="ECO:0000313" key="5">
    <source>
        <dbReference type="EMBL" id="KWX17931.1"/>
    </source>
</evidence>
<accession>A0A132P7X6</accession>
<reference evidence="1 8" key="2">
    <citation type="submission" date="2019-10" db="EMBL/GenBank/DDBJ databases">
        <title>Evolutionary dynamics of vancomycin-resistant Enterococcus faecium during gastrointestinal tract colonization and bloodstream infection in immunocompromised pediatric patients.</title>
        <authorList>
            <person name="Chilambi G.S."/>
            <person name="Nordstrom H.R."/>
            <person name="Evans D.R."/>
            <person name="Ferrolino J."/>
            <person name="Hayden R.T."/>
            <person name="Maron G.M."/>
            <person name="Vo A.N."/>
            <person name="Gilmore M.S."/>
            <person name="Wolf J."/>
            <person name="Rosch J.W."/>
            <person name="Van Tyne D."/>
        </authorList>
    </citation>
    <scope>NUCLEOTIDE SEQUENCE [LARGE SCALE GENOMIC DNA]</scope>
    <source>
        <strain evidence="1 8">VRECG27</strain>
    </source>
</reference>
<gene>
    <name evidence="4" type="ORF">AWT83_01095</name>
    <name evidence="5" type="ORF">AWT83_05410</name>
    <name evidence="6" type="ORF">AWT83_06100</name>
    <name evidence="3" type="ORF">AWT83_15400</name>
    <name evidence="2" type="ORF">GBM73_05870</name>
    <name evidence="1" type="ORF">GBM73_18110</name>
</gene>
<organism evidence="6 7">
    <name type="scientific">Enterococcus faecium</name>
    <name type="common">Streptococcus faecium</name>
    <dbReference type="NCBI Taxonomy" id="1352"/>
    <lineage>
        <taxon>Bacteria</taxon>
        <taxon>Bacillati</taxon>
        <taxon>Bacillota</taxon>
        <taxon>Bacilli</taxon>
        <taxon>Lactobacillales</taxon>
        <taxon>Enterococcaceae</taxon>
        <taxon>Enterococcus</taxon>
    </lineage>
</organism>
<evidence type="ECO:0000313" key="1">
    <source>
        <dbReference type="EMBL" id="KAB7571769.1"/>
    </source>
</evidence>
<dbReference type="GeneID" id="66454932"/>
<dbReference type="AlphaFoldDB" id="A0A132P7X6"/>
<name>A0A132P7X6_ENTFC</name>
<evidence type="ECO:0000313" key="3">
    <source>
        <dbReference type="EMBL" id="KWX16875.1"/>
    </source>
</evidence>
<dbReference type="RefSeq" id="WP_002347086.1">
    <property type="nucleotide sequence ID" value="NZ_BLAC01000001.1"/>
</dbReference>
<comment type="caution">
    <text evidence="6">The sequence shown here is derived from an EMBL/GenBank/DDBJ whole genome shotgun (WGS) entry which is preliminary data.</text>
</comment>
<evidence type="ECO:0000313" key="6">
    <source>
        <dbReference type="EMBL" id="KWX18062.1"/>
    </source>
</evidence>
<evidence type="ECO:0000313" key="4">
    <source>
        <dbReference type="EMBL" id="KWX17170.1"/>
    </source>
</evidence>
<proteinExistence type="predicted"/>
<reference evidence="6 7" key="1">
    <citation type="submission" date="2016-01" db="EMBL/GenBank/DDBJ databases">
        <title>Molecular Mechanisms for transfer of large genomic segments between Enterococcus faecium strains.</title>
        <authorList>
            <person name="Garcia-Solache M.A."/>
            <person name="Lebreton F."/>
            <person name="Mclaughlin R.E."/>
            <person name="Whiteaker J.D."/>
            <person name="Gilmore M.S."/>
            <person name="Rice L.B."/>
        </authorList>
    </citation>
    <scope>NUCLEOTIDE SEQUENCE [LARGE SCALE GENOMIC DNA]</scope>
    <source>
        <strain evidence="6 7">D344RRF x C68</strain>
    </source>
</reference>
<dbReference type="EMBL" id="LRHK01000001">
    <property type="protein sequence ID" value="KWX18062.1"/>
    <property type="molecule type" value="Genomic_DNA"/>
</dbReference>
<evidence type="ECO:0000313" key="2">
    <source>
        <dbReference type="EMBL" id="KAB7576867.1"/>
    </source>
</evidence>
<dbReference type="EMBL" id="LRHK01000005">
    <property type="protein sequence ID" value="KWX16875.1"/>
    <property type="molecule type" value="Genomic_DNA"/>
</dbReference>
<evidence type="ECO:0000313" key="8">
    <source>
        <dbReference type="Proteomes" id="UP000469871"/>
    </source>
</evidence>